<proteinExistence type="predicted"/>
<evidence type="ECO:0000313" key="3">
    <source>
        <dbReference type="EMBL" id="MDX3705218.1"/>
    </source>
</evidence>
<reference evidence="3 4" key="1">
    <citation type="journal article" date="2023" name="Microb. Genom.">
        <title>Mesoterricola silvestris gen. nov., sp. nov., Mesoterricola sediminis sp. nov., Geothrix oryzae sp. nov., Geothrix edaphica sp. nov., Geothrix rubra sp. nov., and Geothrix limicola sp. nov., six novel members of Acidobacteriota isolated from soils.</title>
        <authorList>
            <person name="Weisberg A.J."/>
            <person name="Pearce E."/>
            <person name="Kramer C.G."/>
            <person name="Chang J.H."/>
            <person name="Clarke C.R."/>
        </authorList>
    </citation>
    <scope>NUCLEOTIDE SEQUENCE [LARGE SCALE GENOMIC DNA]</scope>
    <source>
        <strain evidence="3 4">ID09-01A</strain>
    </source>
</reference>
<evidence type="ECO:0000256" key="2">
    <source>
        <dbReference type="SAM" id="Phobius"/>
    </source>
</evidence>
<sequence length="220" mass="23241">MSQTEQTQETAAGEQVTEAGEPSERAERIAKAVLVAVALLAAWGLVAAMPNIAYVVTGILICLGWQKARARLGRRSDDDQEPEEERGPDALDAVIALHALSRGNSVLLTALRDELELPDTKAVKALLDQADVPYKAVRTPTGNGPGVHKGDIPPMVSPADAPHDERCCCRSDDNNNADNATGDAPQKGTRVEAIGDGGRLVSELADHTCRNRPAPAPDGD</sequence>
<keyword evidence="2" id="KW-0812">Transmembrane</keyword>
<dbReference type="EMBL" id="JARAYU010000018">
    <property type="protein sequence ID" value="MDX3705218.1"/>
    <property type="molecule type" value="Genomic_DNA"/>
</dbReference>
<feature type="compositionally biased region" description="Polar residues" evidence="1">
    <location>
        <begin position="1"/>
        <end position="10"/>
    </location>
</feature>
<evidence type="ECO:0000313" key="4">
    <source>
        <dbReference type="Proteomes" id="UP001271274"/>
    </source>
</evidence>
<feature type="region of interest" description="Disordered" evidence="1">
    <location>
        <begin position="1"/>
        <end position="23"/>
    </location>
</feature>
<comment type="caution">
    <text evidence="3">The sequence shown here is derived from an EMBL/GenBank/DDBJ whole genome shotgun (WGS) entry which is preliminary data.</text>
</comment>
<name>A0ABU4NQU8_9ACTN</name>
<protein>
    <submittedName>
        <fullName evidence="3">Uncharacterized protein</fullName>
    </submittedName>
</protein>
<evidence type="ECO:0000256" key="1">
    <source>
        <dbReference type="SAM" id="MobiDB-lite"/>
    </source>
</evidence>
<feature type="region of interest" description="Disordered" evidence="1">
    <location>
        <begin position="201"/>
        <end position="220"/>
    </location>
</feature>
<keyword evidence="4" id="KW-1185">Reference proteome</keyword>
<keyword evidence="2" id="KW-0472">Membrane</keyword>
<dbReference type="RefSeq" id="WP_210551045.1">
    <property type="nucleotide sequence ID" value="NZ_JARAYT010000010.1"/>
</dbReference>
<keyword evidence="2" id="KW-1133">Transmembrane helix</keyword>
<organism evidence="3 4">
    <name type="scientific">Streptomyces europaeiscabiei</name>
    <dbReference type="NCBI Taxonomy" id="146819"/>
    <lineage>
        <taxon>Bacteria</taxon>
        <taxon>Bacillati</taxon>
        <taxon>Actinomycetota</taxon>
        <taxon>Actinomycetes</taxon>
        <taxon>Kitasatosporales</taxon>
        <taxon>Streptomycetaceae</taxon>
        <taxon>Streptomyces</taxon>
    </lineage>
</organism>
<accession>A0ABU4NQU8</accession>
<dbReference type="Proteomes" id="UP001271274">
    <property type="component" value="Unassembled WGS sequence"/>
</dbReference>
<gene>
    <name evidence="3" type="ORF">PV662_36845</name>
</gene>
<feature type="transmembrane region" description="Helical" evidence="2">
    <location>
        <begin position="32"/>
        <end position="65"/>
    </location>
</feature>